<dbReference type="EMBL" id="JAJBZT010000002">
    <property type="protein sequence ID" value="MCB6182650.1"/>
    <property type="molecule type" value="Genomic_DNA"/>
</dbReference>
<comment type="caution">
    <text evidence="2">The sequence shown here is derived from an EMBL/GenBank/DDBJ whole genome shotgun (WGS) entry which is preliminary data.</text>
</comment>
<evidence type="ECO:0000259" key="1">
    <source>
        <dbReference type="Pfam" id="PF13280"/>
    </source>
</evidence>
<evidence type="ECO:0000313" key="2">
    <source>
        <dbReference type="EMBL" id="MCB6182650.1"/>
    </source>
</evidence>
<dbReference type="Pfam" id="PF13280">
    <property type="entry name" value="WYL"/>
    <property type="match status" value="1"/>
</dbReference>
<dbReference type="PANTHER" id="PTHR34580:SF1">
    <property type="entry name" value="PROTEIN PAFC"/>
    <property type="match status" value="1"/>
</dbReference>
<dbReference type="RefSeq" id="WP_227178597.1">
    <property type="nucleotide sequence ID" value="NZ_JAJBZT010000002.1"/>
</dbReference>
<proteinExistence type="predicted"/>
<accession>A0ABS8D396</accession>
<dbReference type="InterPro" id="IPR051534">
    <property type="entry name" value="CBASS_pafABC_assoc_protein"/>
</dbReference>
<name>A0ABS8D396_9NEIS</name>
<reference evidence="2" key="1">
    <citation type="submission" date="2021-10" db="EMBL/GenBank/DDBJ databases">
        <title>The complete genome sequence of Leeia sp. TBRC 13508.</title>
        <authorList>
            <person name="Charoenyingcharoen P."/>
            <person name="Yukphan P."/>
        </authorList>
    </citation>
    <scope>NUCLEOTIDE SEQUENCE</scope>
    <source>
        <strain evidence="2">TBRC 13508</strain>
    </source>
</reference>
<keyword evidence="3" id="KW-1185">Reference proteome</keyword>
<dbReference type="PROSITE" id="PS52050">
    <property type="entry name" value="WYL"/>
    <property type="match status" value="1"/>
</dbReference>
<dbReference type="Proteomes" id="UP001165395">
    <property type="component" value="Unassembled WGS sequence"/>
</dbReference>
<gene>
    <name evidence="2" type="ORF">LIN78_03670</name>
</gene>
<organism evidence="2 3">
    <name type="scientific">Leeia speluncae</name>
    <dbReference type="NCBI Taxonomy" id="2884804"/>
    <lineage>
        <taxon>Bacteria</taxon>
        <taxon>Pseudomonadati</taxon>
        <taxon>Pseudomonadota</taxon>
        <taxon>Betaproteobacteria</taxon>
        <taxon>Neisseriales</taxon>
        <taxon>Leeiaceae</taxon>
        <taxon>Leeia</taxon>
    </lineage>
</organism>
<evidence type="ECO:0000313" key="3">
    <source>
        <dbReference type="Proteomes" id="UP001165395"/>
    </source>
</evidence>
<dbReference type="PANTHER" id="PTHR34580">
    <property type="match status" value="1"/>
</dbReference>
<protein>
    <submittedName>
        <fullName evidence="2">WYL domain-containing protein</fullName>
    </submittedName>
</protein>
<feature type="domain" description="WYL" evidence="1">
    <location>
        <begin position="165"/>
        <end position="241"/>
    </location>
</feature>
<sequence>MQRSETHKDWPTLDFYIVETIISTLADATQPLDRTAISQALEKSMGAAPTKRSLQRWLQQMALDTTDQRINGPIIEYIKDGDKYKLADAWKNHRHLSNGQSLAIFMADKYLKVFSPATEDEDWKQLVKRANAQITRRNDIQNRFAILPEYMPFETKTIVDKSMKVLPAIHEAIAKSATLTFRYSSARQGGDEGFRTYTVAPIGLWQQGVRWYLAAKIVSGPSHIQGDSPTFAVVRMANVEVNDLYDQQLPTLTQYLEKHDGFGKAGDLHGFVPVKIRILDSVMEDILLETPLSKDQRIKSSVLTATIRLSKQSLYWLQSCANSLEVLEPIALREQLAATFAAAANRYQATISGG</sequence>
<dbReference type="InterPro" id="IPR026881">
    <property type="entry name" value="WYL_dom"/>
</dbReference>